<dbReference type="PANTHER" id="PTHR30547:SF0">
    <property type="entry name" value="BLR8175 PROTEIN"/>
    <property type="match status" value="1"/>
</dbReference>
<sequence length="98" mass="11402">MKKAQYDSLKVVNNQLHILEHWQSNNAQAERGAAKRSIVQKLSTELQKKFLDISGFSTTNLWYMTLFYNEYNDNPNIQPLVGEICWTKHIAILSKCKD</sequence>
<comment type="caution">
    <text evidence="2">The sequence shown here is derived from an EMBL/GenBank/DDBJ whole genome shotgun (WGS) entry which is preliminary data.</text>
</comment>
<organism evidence="2 3">
    <name type="scientific">Sphingobacterium athyrii</name>
    <dbReference type="NCBI Taxonomy" id="2152717"/>
    <lineage>
        <taxon>Bacteria</taxon>
        <taxon>Pseudomonadati</taxon>
        <taxon>Bacteroidota</taxon>
        <taxon>Sphingobacteriia</taxon>
        <taxon>Sphingobacteriales</taxon>
        <taxon>Sphingobacteriaceae</taxon>
        <taxon>Sphingobacterium</taxon>
    </lineage>
</organism>
<reference evidence="2 3" key="1">
    <citation type="submission" date="2018-04" db="EMBL/GenBank/DDBJ databases">
        <title>Sphingobacterium sp. M46 Genome.</title>
        <authorList>
            <person name="Cheng J."/>
            <person name="Li Y."/>
        </authorList>
    </citation>
    <scope>NUCLEOTIDE SEQUENCE [LARGE SCALE GENOMIC DNA]</scope>
    <source>
        <strain evidence="2 3">M46</strain>
    </source>
</reference>
<dbReference type="InterPro" id="IPR053148">
    <property type="entry name" value="PD-DEXK-like_domain"/>
</dbReference>
<dbReference type="PANTHER" id="PTHR30547">
    <property type="entry name" value="UNCHARACTERIZED PROTEIN YHCG-RELATED"/>
    <property type="match status" value="1"/>
</dbReference>
<evidence type="ECO:0000313" key="2">
    <source>
        <dbReference type="EMBL" id="PUV26370.1"/>
    </source>
</evidence>
<dbReference type="Pfam" id="PF17761">
    <property type="entry name" value="DUF1016_N"/>
    <property type="match status" value="1"/>
</dbReference>
<feature type="domain" description="YhcG N-terminal" evidence="1">
    <location>
        <begin position="22"/>
        <end position="98"/>
    </location>
</feature>
<keyword evidence="3" id="KW-1185">Reference proteome</keyword>
<accession>A0A363P053</accession>
<dbReference type="InterPro" id="IPR041527">
    <property type="entry name" value="YhcG_N"/>
</dbReference>
<gene>
    <name evidence="2" type="ORF">DCO56_05325</name>
</gene>
<name>A0A363P053_9SPHI</name>
<protein>
    <recommendedName>
        <fullName evidence="1">YhcG N-terminal domain-containing protein</fullName>
    </recommendedName>
</protein>
<dbReference type="EMBL" id="QCXX01000001">
    <property type="protein sequence ID" value="PUV26370.1"/>
    <property type="molecule type" value="Genomic_DNA"/>
</dbReference>
<dbReference type="OrthoDB" id="9801263at2"/>
<dbReference type="RefSeq" id="WP_108632660.1">
    <property type="nucleotide sequence ID" value="NZ_QCXX01000001.1"/>
</dbReference>
<evidence type="ECO:0000259" key="1">
    <source>
        <dbReference type="Pfam" id="PF17761"/>
    </source>
</evidence>
<evidence type="ECO:0000313" key="3">
    <source>
        <dbReference type="Proteomes" id="UP000250831"/>
    </source>
</evidence>
<dbReference type="AlphaFoldDB" id="A0A363P053"/>
<proteinExistence type="predicted"/>
<dbReference type="Proteomes" id="UP000250831">
    <property type="component" value="Unassembled WGS sequence"/>
</dbReference>